<sequence length="369" mass="40545">MALENAADYTVRWFDPGDRDPFVDLYNDTFGGGSDEWFQWKYVDNPRVAHVPILVASANGEFAGARAQVPFLMRTGEETALAMRFGDTMVHPDHRRRGVFSRLTERALDHYGEMPVEFCYNCPNDLSRPGFLKAGGEVVAHLPSFYRVQRPSALAAATDSLPVSVASRAAAPAARTYLDGRDRLATVPEEVTVIEHGEMPISLLADLYQRGYPSSVHAVRDEPFLAWRYQNPKWEYRAFSATTDGRTDAAIVTGTQTDADGVTTANIVDVLPLASSDRRDTALRALLANVTEEFRDADLLAYCGTAIPRSLLADHGFHFDGAFPLDRVTSPTKLVAYDLGDGDPPWSPGGVDVSGPRGWGLSYVELDAR</sequence>
<dbReference type="InterPro" id="IPR000182">
    <property type="entry name" value="GNAT_dom"/>
</dbReference>
<proteinExistence type="predicted"/>
<comment type="caution">
    <text evidence="2">The sequence shown here is derived from an EMBL/GenBank/DDBJ whole genome shotgun (WGS) entry which is preliminary data.</text>
</comment>
<dbReference type="Pfam" id="PF13527">
    <property type="entry name" value="Acetyltransf_9"/>
    <property type="match status" value="1"/>
</dbReference>
<name>M0PL52_9EURY</name>
<accession>M0PL52</accession>
<feature type="domain" description="N-acetyltransferase" evidence="1">
    <location>
        <begin position="9"/>
        <end position="164"/>
    </location>
</feature>
<evidence type="ECO:0000259" key="1">
    <source>
        <dbReference type="PROSITE" id="PS51186"/>
    </source>
</evidence>
<dbReference type="STRING" id="1230454.C461_00177"/>
<dbReference type="EMBL" id="AOJI01000002">
    <property type="protein sequence ID" value="EMA70658.1"/>
    <property type="molecule type" value="Genomic_DNA"/>
</dbReference>
<keyword evidence="3" id="KW-1185">Reference proteome</keyword>
<dbReference type="AlphaFoldDB" id="M0PL52"/>
<dbReference type="GO" id="GO:0016747">
    <property type="term" value="F:acyltransferase activity, transferring groups other than amino-acyl groups"/>
    <property type="evidence" value="ECO:0007669"/>
    <property type="project" value="InterPro"/>
</dbReference>
<protein>
    <recommendedName>
        <fullName evidence="1">N-acetyltransferase domain-containing protein</fullName>
    </recommendedName>
</protein>
<evidence type="ECO:0000313" key="3">
    <source>
        <dbReference type="Proteomes" id="UP000011575"/>
    </source>
</evidence>
<dbReference type="OrthoDB" id="299799at2157"/>
<organism evidence="2 3">
    <name type="scientific">Halorubrum aidingense JCM 13560</name>
    <dbReference type="NCBI Taxonomy" id="1230454"/>
    <lineage>
        <taxon>Archaea</taxon>
        <taxon>Methanobacteriati</taxon>
        <taxon>Methanobacteriota</taxon>
        <taxon>Stenosarchaea group</taxon>
        <taxon>Halobacteria</taxon>
        <taxon>Halobacteriales</taxon>
        <taxon>Haloferacaceae</taxon>
        <taxon>Halorubrum</taxon>
    </lineage>
</organism>
<dbReference type="PROSITE" id="PS51186">
    <property type="entry name" value="GNAT"/>
    <property type="match status" value="1"/>
</dbReference>
<reference evidence="2 3" key="1">
    <citation type="journal article" date="2014" name="PLoS Genet.">
        <title>Phylogenetically driven sequencing of extremely halophilic archaea reveals strategies for static and dynamic osmo-response.</title>
        <authorList>
            <person name="Becker E.A."/>
            <person name="Seitzer P.M."/>
            <person name="Tritt A."/>
            <person name="Larsen D."/>
            <person name="Krusor M."/>
            <person name="Yao A.I."/>
            <person name="Wu D."/>
            <person name="Madern D."/>
            <person name="Eisen J.A."/>
            <person name="Darling A.E."/>
            <person name="Facciotti M.T."/>
        </authorList>
    </citation>
    <scope>NUCLEOTIDE SEQUENCE [LARGE SCALE GENOMIC DNA]</scope>
    <source>
        <strain evidence="2 3">JCM 13560</strain>
    </source>
</reference>
<dbReference type="Gene3D" id="3.40.630.30">
    <property type="match status" value="1"/>
</dbReference>
<gene>
    <name evidence="2" type="ORF">C461_00177</name>
</gene>
<dbReference type="Proteomes" id="UP000011575">
    <property type="component" value="Unassembled WGS sequence"/>
</dbReference>
<dbReference type="SUPFAM" id="SSF55729">
    <property type="entry name" value="Acyl-CoA N-acyltransferases (Nat)"/>
    <property type="match status" value="1"/>
</dbReference>
<dbReference type="RefSeq" id="WP_007997558.1">
    <property type="nucleotide sequence ID" value="NZ_AOJI01000002.1"/>
</dbReference>
<dbReference type="InterPro" id="IPR016181">
    <property type="entry name" value="Acyl_CoA_acyltransferase"/>
</dbReference>
<dbReference type="PATRIC" id="fig|1230454.4.peg.36"/>
<evidence type="ECO:0000313" key="2">
    <source>
        <dbReference type="EMBL" id="EMA70658.1"/>
    </source>
</evidence>